<keyword evidence="2" id="KW-1185">Reference proteome</keyword>
<dbReference type="HOGENOM" id="CLU_2245671_0_0_10"/>
<dbReference type="OrthoDB" id="961763at2"/>
<dbReference type="KEGG" id="dfe:Dfer_1177"/>
<organism evidence="1 2">
    <name type="scientific">Dyadobacter fermentans (strain ATCC 700827 / DSM 18053 / CIP 107007 / KCTC 52180 / NS114)</name>
    <dbReference type="NCBI Taxonomy" id="471854"/>
    <lineage>
        <taxon>Bacteria</taxon>
        <taxon>Pseudomonadati</taxon>
        <taxon>Bacteroidota</taxon>
        <taxon>Cytophagia</taxon>
        <taxon>Cytophagales</taxon>
        <taxon>Spirosomataceae</taxon>
        <taxon>Dyadobacter</taxon>
    </lineage>
</organism>
<proteinExistence type="predicted"/>
<dbReference type="RefSeq" id="WP_015810680.1">
    <property type="nucleotide sequence ID" value="NC_013037.1"/>
</dbReference>
<evidence type="ECO:0000313" key="1">
    <source>
        <dbReference type="EMBL" id="ACT92426.1"/>
    </source>
</evidence>
<evidence type="ECO:0000313" key="2">
    <source>
        <dbReference type="Proteomes" id="UP000002011"/>
    </source>
</evidence>
<dbReference type="EMBL" id="CP001619">
    <property type="protein sequence ID" value="ACT92426.1"/>
    <property type="molecule type" value="Genomic_DNA"/>
</dbReference>
<dbReference type="Proteomes" id="UP000002011">
    <property type="component" value="Chromosome"/>
</dbReference>
<name>C6W566_DYAFD</name>
<gene>
    <name evidence="1" type="ordered locus">Dfer_1177</name>
</gene>
<protein>
    <submittedName>
        <fullName evidence="1">Uncharacterized protein</fullName>
    </submittedName>
</protein>
<dbReference type="AlphaFoldDB" id="C6W566"/>
<sequence>MAKERKFDFAPLPLVPDTQEDEPVVTKAPATAEVADGAPTKVTFDCDFVLMENMKDYGYWEGLTQKDIIIESLKLYFQDKEIRPRPDKIRNRTKVGRKPKSTLV</sequence>
<dbReference type="eggNOG" id="ENOG50343AT">
    <property type="taxonomic scope" value="Bacteria"/>
</dbReference>
<accession>C6W566</accession>
<reference evidence="1 2" key="1">
    <citation type="journal article" date="2009" name="Stand. Genomic Sci.">
        <title>Complete genome sequence of Dyadobacter fermentans type strain (NS114).</title>
        <authorList>
            <person name="Lang E."/>
            <person name="Lapidus A."/>
            <person name="Chertkov O."/>
            <person name="Brettin T."/>
            <person name="Detter J.C."/>
            <person name="Han C."/>
            <person name="Copeland A."/>
            <person name="Glavina Del Rio T."/>
            <person name="Nolan M."/>
            <person name="Chen F."/>
            <person name="Lucas S."/>
            <person name="Tice H."/>
            <person name="Cheng J.F."/>
            <person name="Land M."/>
            <person name="Hauser L."/>
            <person name="Chang Y.J."/>
            <person name="Jeffries C.D."/>
            <person name="Kopitz M."/>
            <person name="Bruce D."/>
            <person name="Goodwin L."/>
            <person name="Pitluck S."/>
            <person name="Ovchinnikova G."/>
            <person name="Pati A."/>
            <person name="Ivanova N."/>
            <person name="Mavrommatis K."/>
            <person name="Chen A."/>
            <person name="Palaniappan K."/>
            <person name="Chain P."/>
            <person name="Bristow J."/>
            <person name="Eisen J.A."/>
            <person name="Markowitz V."/>
            <person name="Hugenholtz P."/>
            <person name="Goker M."/>
            <person name="Rohde M."/>
            <person name="Kyrpides N.C."/>
            <person name="Klenk H.P."/>
        </authorList>
    </citation>
    <scope>NUCLEOTIDE SEQUENCE [LARGE SCALE GENOMIC DNA]</scope>
    <source>
        <strain evidence="2">ATCC 700827 / DSM 18053 / CIP 107007 / KCTC 52180 / NS114</strain>
    </source>
</reference>